<evidence type="ECO:0000256" key="1">
    <source>
        <dbReference type="SAM" id="MobiDB-lite"/>
    </source>
</evidence>
<proteinExistence type="predicted"/>
<feature type="non-terminal residue" evidence="2">
    <location>
        <position position="268"/>
    </location>
</feature>
<feature type="compositionally biased region" description="Basic residues" evidence="1">
    <location>
        <begin position="86"/>
        <end position="101"/>
    </location>
</feature>
<name>A0A6J4REE7_9ACTN</name>
<feature type="region of interest" description="Disordered" evidence="1">
    <location>
        <begin position="219"/>
        <end position="246"/>
    </location>
</feature>
<gene>
    <name evidence="2" type="ORF">AVDCRST_MAG12-373</name>
</gene>
<protein>
    <submittedName>
        <fullName evidence="2">Conserved hypothetical integral membrane protein YrbEa</fullName>
    </submittedName>
</protein>
<feature type="non-terminal residue" evidence="2">
    <location>
        <position position="1"/>
    </location>
</feature>
<evidence type="ECO:0000313" key="2">
    <source>
        <dbReference type="EMBL" id="CAA9466673.1"/>
    </source>
</evidence>
<feature type="compositionally biased region" description="Basic and acidic residues" evidence="1">
    <location>
        <begin position="14"/>
        <end position="33"/>
    </location>
</feature>
<feature type="compositionally biased region" description="Basic residues" evidence="1">
    <location>
        <begin position="109"/>
        <end position="122"/>
    </location>
</feature>
<feature type="region of interest" description="Disordered" evidence="1">
    <location>
        <begin position="67"/>
        <end position="157"/>
    </location>
</feature>
<dbReference type="EMBL" id="CADCVK010000062">
    <property type="protein sequence ID" value="CAA9466673.1"/>
    <property type="molecule type" value="Genomic_DNA"/>
</dbReference>
<reference evidence="2" key="1">
    <citation type="submission" date="2020-02" db="EMBL/GenBank/DDBJ databases">
        <authorList>
            <person name="Meier V. D."/>
        </authorList>
    </citation>
    <scope>NUCLEOTIDE SEQUENCE</scope>
    <source>
        <strain evidence="2">AVDCRST_MAG12</strain>
    </source>
</reference>
<feature type="region of interest" description="Disordered" evidence="1">
    <location>
        <begin position="1"/>
        <end position="52"/>
    </location>
</feature>
<dbReference type="AlphaFoldDB" id="A0A6J4REE7"/>
<organism evidence="2">
    <name type="scientific">uncultured Rubrobacteraceae bacterium</name>
    <dbReference type="NCBI Taxonomy" id="349277"/>
    <lineage>
        <taxon>Bacteria</taxon>
        <taxon>Bacillati</taxon>
        <taxon>Actinomycetota</taxon>
        <taxon>Rubrobacteria</taxon>
        <taxon>Rubrobacterales</taxon>
        <taxon>Rubrobacteraceae</taxon>
        <taxon>environmental samples</taxon>
    </lineage>
</organism>
<sequence length="268" mass="31078">GPKRRRSRLPAGEEPARRSGRHDDPDGQDDRLGDPPAVPVRRRVRGPVPLRPQALLVPARRLDRRLRLRRPRPAGRELPRALRGARPPRRLLRPRVHPRVRAVRDRDRARRRGGHRHHRGPRRQKDPRGARRPPGARRRPGEEPRGAALPCPHARDGPLQHLRAALRHLRRHRRHAGQRRAARAVLGDLLHERVRHGPLGLRAQDDDVRRHHRDRLLLQGHDGVRRRRGRGPRGQPGRRDRDHGRLRVQLRLHANAARHAPRDPGHQV</sequence>
<accession>A0A6J4REE7</accession>